<reference evidence="2" key="1">
    <citation type="journal article" date="2023" name="Mol. Phylogenet. Evol.">
        <title>Genome-scale phylogeny and comparative genomics of the fungal order Sordariales.</title>
        <authorList>
            <person name="Hensen N."/>
            <person name="Bonometti L."/>
            <person name="Westerberg I."/>
            <person name="Brannstrom I.O."/>
            <person name="Guillou S."/>
            <person name="Cros-Aarteil S."/>
            <person name="Calhoun S."/>
            <person name="Haridas S."/>
            <person name="Kuo A."/>
            <person name="Mondo S."/>
            <person name="Pangilinan J."/>
            <person name="Riley R."/>
            <person name="LaButti K."/>
            <person name="Andreopoulos B."/>
            <person name="Lipzen A."/>
            <person name="Chen C."/>
            <person name="Yan M."/>
            <person name="Daum C."/>
            <person name="Ng V."/>
            <person name="Clum A."/>
            <person name="Steindorff A."/>
            <person name="Ohm R.A."/>
            <person name="Martin F."/>
            <person name="Silar P."/>
            <person name="Natvig D.O."/>
            <person name="Lalanne C."/>
            <person name="Gautier V."/>
            <person name="Ament-Velasquez S.L."/>
            <person name="Kruys A."/>
            <person name="Hutchinson M.I."/>
            <person name="Powell A.J."/>
            <person name="Barry K."/>
            <person name="Miller A.N."/>
            <person name="Grigoriev I.V."/>
            <person name="Debuchy R."/>
            <person name="Gladieux P."/>
            <person name="Hiltunen Thoren M."/>
            <person name="Johannesson H."/>
        </authorList>
    </citation>
    <scope>NUCLEOTIDE SEQUENCE</scope>
    <source>
        <strain evidence="2">FGSC 1904</strain>
    </source>
</reference>
<accession>A0AAE0PFR2</accession>
<evidence type="ECO:0000256" key="1">
    <source>
        <dbReference type="SAM" id="MobiDB-lite"/>
    </source>
</evidence>
<organism evidence="2 3">
    <name type="scientific">Sordaria brevicollis</name>
    <dbReference type="NCBI Taxonomy" id="83679"/>
    <lineage>
        <taxon>Eukaryota</taxon>
        <taxon>Fungi</taxon>
        <taxon>Dikarya</taxon>
        <taxon>Ascomycota</taxon>
        <taxon>Pezizomycotina</taxon>
        <taxon>Sordariomycetes</taxon>
        <taxon>Sordariomycetidae</taxon>
        <taxon>Sordariales</taxon>
        <taxon>Sordariaceae</taxon>
        <taxon>Sordaria</taxon>
    </lineage>
</organism>
<sequence length="351" mass="38335">MSFSKSRNMLAPLDTEINKPAMAQQQSLDACCTCATLLSSVLRFHPGTEKPLPDDRQLSCCDRVICGSCIYNNPRFSSYCPYCQTPSSSSSSSTPANPRSGPKYRPAHHHRVENEDNKDDDTLPPPYPGPTAFNNPLPPPSSSESPPPYSTLPPSSSQPPAEQKKEKIPDTIHHLLPSDTLPSLSLRYSIPLPILLSHNNLPLFSLSTSSSPFHSSSSALLFARGRRTISIPGEYNPSGISLSPNPVESDEEIERKRKIRKWMMTTKVADYDVAVLYMEGNGWDVERAVEALRDDERWEREHPLRDTGGVKGKGKEKGRMVGRTWISGVKRLVPAATGGSGGGNGSVPGGK</sequence>
<comment type="caution">
    <text evidence="2">The sequence shown here is derived from an EMBL/GenBank/DDBJ whole genome shotgun (WGS) entry which is preliminary data.</text>
</comment>
<keyword evidence="3" id="KW-1185">Reference proteome</keyword>
<dbReference type="InterPro" id="IPR045030">
    <property type="entry name" value="LYSM1-4"/>
</dbReference>
<feature type="region of interest" description="Disordered" evidence="1">
    <location>
        <begin position="87"/>
        <end position="166"/>
    </location>
</feature>
<dbReference type="Proteomes" id="UP001281003">
    <property type="component" value="Unassembled WGS sequence"/>
</dbReference>
<dbReference type="EMBL" id="JAUTDP010000005">
    <property type="protein sequence ID" value="KAK3399095.1"/>
    <property type="molecule type" value="Genomic_DNA"/>
</dbReference>
<protein>
    <submittedName>
        <fullName evidence="2">Uncharacterized protein</fullName>
    </submittedName>
</protein>
<dbReference type="PANTHER" id="PTHR20932">
    <property type="entry name" value="LYSM AND PUTATIVE PEPTIDOGLYCAN-BINDING DOMAIN-CONTAINING PROTEIN"/>
    <property type="match status" value="1"/>
</dbReference>
<evidence type="ECO:0000313" key="2">
    <source>
        <dbReference type="EMBL" id="KAK3399095.1"/>
    </source>
</evidence>
<proteinExistence type="predicted"/>
<name>A0AAE0PFR2_SORBR</name>
<dbReference type="CDD" id="cd14273">
    <property type="entry name" value="UBA_TAP-C_like"/>
    <property type="match status" value="1"/>
</dbReference>
<reference evidence="2" key="2">
    <citation type="submission" date="2023-07" db="EMBL/GenBank/DDBJ databases">
        <authorList>
            <consortium name="Lawrence Berkeley National Laboratory"/>
            <person name="Haridas S."/>
            <person name="Hensen N."/>
            <person name="Bonometti L."/>
            <person name="Westerberg I."/>
            <person name="Brannstrom I.O."/>
            <person name="Guillou S."/>
            <person name="Cros-Aarteil S."/>
            <person name="Calhoun S."/>
            <person name="Kuo A."/>
            <person name="Mondo S."/>
            <person name="Pangilinan J."/>
            <person name="Riley R."/>
            <person name="LaButti K."/>
            <person name="Andreopoulos B."/>
            <person name="Lipzen A."/>
            <person name="Chen C."/>
            <person name="Yanf M."/>
            <person name="Daum C."/>
            <person name="Ng V."/>
            <person name="Clum A."/>
            <person name="Steindorff A."/>
            <person name="Ohm R."/>
            <person name="Martin F."/>
            <person name="Silar P."/>
            <person name="Natvig D."/>
            <person name="Lalanne C."/>
            <person name="Gautier V."/>
            <person name="Ament-velasquez S.L."/>
            <person name="Kruys A."/>
            <person name="Hutchinson M.I."/>
            <person name="Powell A.J."/>
            <person name="Barry K."/>
            <person name="Miller A.N."/>
            <person name="Grigoriev I.V."/>
            <person name="Debuchy R."/>
            <person name="Gladieux P."/>
            <person name="Thoren M.H."/>
            <person name="Johannesson H."/>
        </authorList>
    </citation>
    <scope>NUCLEOTIDE SEQUENCE</scope>
    <source>
        <strain evidence="2">FGSC 1904</strain>
    </source>
</reference>
<dbReference type="AlphaFoldDB" id="A0AAE0PFR2"/>
<feature type="compositionally biased region" description="Pro residues" evidence="1">
    <location>
        <begin position="136"/>
        <end position="151"/>
    </location>
</feature>
<dbReference type="PANTHER" id="PTHR20932:SF31">
    <property type="entry name" value="RING-TYPE DOMAIN-CONTAINING PROTEIN"/>
    <property type="match status" value="1"/>
</dbReference>
<evidence type="ECO:0000313" key="3">
    <source>
        <dbReference type="Proteomes" id="UP001281003"/>
    </source>
</evidence>
<gene>
    <name evidence="2" type="ORF">B0T20DRAFT_392116</name>
</gene>